<name>A0A7S1ZG55_9STRA</name>
<accession>A0A7S1ZG55</accession>
<dbReference type="EMBL" id="HBGN01023640">
    <property type="protein sequence ID" value="CAD9338067.1"/>
    <property type="molecule type" value="Transcribed_RNA"/>
</dbReference>
<dbReference type="Pfam" id="PF12146">
    <property type="entry name" value="Hydrolase_4"/>
    <property type="match status" value="2"/>
</dbReference>
<feature type="domain" description="Serine aminopeptidase S33" evidence="1">
    <location>
        <begin position="72"/>
        <end position="167"/>
    </location>
</feature>
<feature type="domain" description="Serine aminopeptidase S33" evidence="1">
    <location>
        <begin position="194"/>
        <end position="337"/>
    </location>
</feature>
<dbReference type="InterPro" id="IPR029058">
    <property type="entry name" value="AB_hydrolase_fold"/>
</dbReference>
<gene>
    <name evidence="2" type="ORF">DBRI1063_LOCUS15088</name>
</gene>
<evidence type="ECO:0000259" key="1">
    <source>
        <dbReference type="Pfam" id="PF12146"/>
    </source>
</evidence>
<dbReference type="InterPro" id="IPR051044">
    <property type="entry name" value="MAG_DAG_Lipase"/>
</dbReference>
<evidence type="ECO:0000313" key="2">
    <source>
        <dbReference type="EMBL" id="CAD9338067.1"/>
    </source>
</evidence>
<dbReference type="AlphaFoldDB" id="A0A7S1ZG55"/>
<dbReference type="Gene3D" id="3.40.50.1820">
    <property type="entry name" value="alpha/beta hydrolase"/>
    <property type="match status" value="1"/>
</dbReference>
<dbReference type="InterPro" id="IPR022742">
    <property type="entry name" value="Hydrolase_4"/>
</dbReference>
<organism evidence="2">
    <name type="scientific">Ditylum brightwellii</name>
    <dbReference type="NCBI Taxonomy" id="49249"/>
    <lineage>
        <taxon>Eukaryota</taxon>
        <taxon>Sar</taxon>
        <taxon>Stramenopiles</taxon>
        <taxon>Ochrophyta</taxon>
        <taxon>Bacillariophyta</taxon>
        <taxon>Mediophyceae</taxon>
        <taxon>Lithodesmiophycidae</taxon>
        <taxon>Lithodesmiales</taxon>
        <taxon>Lithodesmiaceae</taxon>
        <taxon>Ditylum</taxon>
    </lineage>
</organism>
<dbReference type="PANTHER" id="PTHR11614">
    <property type="entry name" value="PHOSPHOLIPASE-RELATED"/>
    <property type="match status" value="1"/>
</dbReference>
<reference evidence="2" key="1">
    <citation type="submission" date="2021-01" db="EMBL/GenBank/DDBJ databases">
        <authorList>
            <person name="Corre E."/>
            <person name="Pelletier E."/>
            <person name="Niang G."/>
            <person name="Scheremetjew M."/>
            <person name="Finn R."/>
            <person name="Kale V."/>
            <person name="Holt S."/>
            <person name="Cochrane G."/>
            <person name="Meng A."/>
            <person name="Brown T."/>
            <person name="Cohen L."/>
        </authorList>
    </citation>
    <scope>NUCLEOTIDE SEQUENCE</scope>
    <source>
        <strain evidence="2">Pop2</strain>
    </source>
</reference>
<sequence length="354" mass="38668">MKFGGHPKKDKEELIKSNPLAFSSSSNLVTATSRLVLETSDNDGTFLNIEIFDHSMAQKDDSSSSSPSSLPILLFIPGVCESAETMSVQKIVHHAKEVGVRVAVVELEGHGLSSGHGRCLCPDFSRLLQQTVEFISFVLSQIGACENEVPYAVCGASMGGALAVYAAEIISRHLNNIPCDDLMGKSLHPSLSFPRTFLGVVPITPALGVRPEALPPKPIVWALSVAASLLPSAQLSLAPLEDPEHYNCPPETKRNYSGHWPLGTSKMLLDLTAYQIPHNVSRNKLTLAHVDKVLILAGEKDRVIPVESCQAFYDHLQCHYKDLKILKKADHDLLYETKTSQIALEYLFSVFTAK</sequence>
<dbReference type="SUPFAM" id="SSF53474">
    <property type="entry name" value="alpha/beta-Hydrolases"/>
    <property type="match status" value="1"/>
</dbReference>
<protein>
    <recommendedName>
        <fullName evidence="1">Serine aminopeptidase S33 domain-containing protein</fullName>
    </recommendedName>
</protein>
<proteinExistence type="predicted"/>